<evidence type="ECO:0000256" key="1">
    <source>
        <dbReference type="ARBA" id="ARBA00022741"/>
    </source>
</evidence>
<keyword evidence="1" id="KW-0547">Nucleotide-binding</keyword>
<dbReference type="InterPro" id="IPR003778">
    <property type="entry name" value="CT_A_B"/>
</dbReference>
<dbReference type="PANTHER" id="PTHR43309">
    <property type="entry name" value="5-OXOPROLINASE SUBUNIT C"/>
    <property type="match status" value="1"/>
</dbReference>
<dbReference type="GO" id="GO:0016787">
    <property type="term" value="F:hydrolase activity"/>
    <property type="evidence" value="ECO:0007669"/>
    <property type="project" value="UniProtKB-KW"/>
</dbReference>
<dbReference type="EMBL" id="LAZR01000232">
    <property type="protein sequence ID" value="KKN80358.1"/>
    <property type="molecule type" value="Genomic_DNA"/>
</dbReference>
<evidence type="ECO:0000256" key="3">
    <source>
        <dbReference type="ARBA" id="ARBA00022840"/>
    </source>
</evidence>
<keyword evidence="2" id="KW-0378">Hydrolase</keyword>
<proteinExistence type="predicted"/>
<keyword evidence="3" id="KW-0067">ATP-binding</keyword>
<dbReference type="InterPro" id="IPR052708">
    <property type="entry name" value="PxpC"/>
</dbReference>
<dbReference type="Pfam" id="PF02626">
    <property type="entry name" value="CT_A_B"/>
    <property type="match status" value="1"/>
</dbReference>
<evidence type="ECO:0000256" key="2">
    <source>
        <dbReference type="ARBA" id="ARBA00022801"/>
    </source>
</evidence>
<reference evidence="5" key="1">
    <citation type="journal article" date="2015" name="Nature">
        <title>Complex archaea that bridge the gap between prokaryotes and eukaryotes.</title>
        <authorList>
            <person name="Spang A."/>
            <person name="Saw J.H."/>
            <person name="Jorgensen S.L."/>
            <person name="Zaremba-Niedzwiedzka K."/>
            <person name="Martijn J."/>
            <person name="Lind A.E."/>
            <person name="van Eijk R."/>
            <person name="Schleper C."/>
            <person name="Guy L."/>
            <person name="Ettema T.J."/>
        </authorList>
    </citation>
    <scope>NUCLEOTIDE SEQUENCE</scope>
</reference>
<sequence length="342" mass="35507">MTVTLTIAQAGPALTIQDMGRPGWRAQGLTKGGAADPVAVYEGAALLGQSPDLAAIEMTGTGGTFTADADIRIALTGATMAASIDGDAIVWNASHMLPAGAKLTIGGTTGGTYGYLHVGGGIASDTLLGARASHLSAGLGQPLAAGDALLLGADKSRETGLQLPRDSRFDGGTVRVVASMQTDHFTAEERQRFETTAFTRDPRANRMGVRMDHDGTGFSADGGLTILSEVIVPGDIQITGDGAPFVLMGECQTTGGYPRIGTVIPRDLPRVAQAASGTAIQFEFITLEEAITLETQHRRDIKALGGQITPLIRDPAKIRNLLAYQLVGGAISATDNPFEEEH</sequence>
<dbReference type="Gene3D" id="2.40.100.10">
    <property type="entry name" value="Cyclophilin-like"/>
    <property type="match status" value="1"/>
</dbReference>
<comment type="caution">
    <text evidence="5">The sequence shown here is derived from an EMBL/GenBank/DDBJ whole genome shotgun (WGS) entry which is preliminary data.</text>
</comment>
<evidence type="ECO:0000259" key="4">
    <source>
        <dbReference type="SMART" id="SM00797"/>
    </source>
</evidence>
<evidence type="ECO:0000313" key="5">
    <source>
        <dbReference type="EMBL" id="KKN80358.1"/>
    </source>
</evidence>
<dbReference type="GO" id="GO:0005524">
    <property type="term" value="F:ATP binding"/>
    <property type="evidence" value="ECO:0007669"/>
    <property type="project" value="UniProtKB-KW"/>
</dbReference>
<dbReference type="SUPFAM" id="SSF50891">
    <property type="entry name" value="Cyclophilin-like"/>
    <property type="match status" value="1"/>
</dbReference>
<dbReference type="AlphaFoldDB" id="A0A0F9WNV1"/>
<name>A0A0F9WNV1_9ZZZZ</name>
<dbReference type="SMART" id="SM00797">
    <property type="entry name" value="AHS2"/>
    <property type="match status" value="1"/>
</dbReference>
<dbReference type="InterPro" id="IPR029000">
    <property type="entry name" value="Cyclophilin-like_dom_sf"/>
</dbReference>
<gene>
    <name evidence="5" type="ORF">LCGC14_0330830</name>
</gene>
<protein>
    <recommendedName>
        <fullName evidence="4">Carboxyltransferase domain-containing protein</fullName>
    </recommendedName>
</protein>
<dbReference type="PANTHER" id="PTHR43309:SF5">
    <property type="entry name" value="5-OXOPROLINASE SUBUNIT C"/>
    <property type="match status" value="1"/>
</dbReference>
<organism evidence="5">
    <name type="scientific">marine sediment metagenome</name>
    <dbReference type="NCBI Taxonomy" id="412755"/>
    <lineage>
        <taxon>unclassified sequences</taxon>
        <taxon>metagenomes</taxon>
        <taxon>ecological metagenomes</taxon>
    </lineage>
</organism>
<accession>A0A0F9WNV1</accession>
<feature type="domain" description="Carboxyltransferase" evidence="4">
    <location>
        <begin position="26"/>
        <end position="300"/>
    </location>
</feature>